<dbReference type="PRINTS" id="PR01966">
    <property type="entry name" value="TNFACTORR16"/>
</dbReference>
<comment type="caution">
    <text evidence="16">The sequence shown here is derived from an EMBL/GenBank/DDBJ whole genome shotgun (WGS) entry which is preliminary data.</text>
</comment>
<keyword evidence="8 13" id="KW-0472">Membrane</keyword>
<evidence type="ECO:0000313" key="17">
    <source>
        <dbReference type="Proteomes" id="UP000297703"/>
    </source>
</evidence>
<feature type="domain" description="TNFR-Cys" evidence="15">
    <location>
        <begin position="312"/>
        <end position="349"/>
    </location>
</feature>
<evidence type="ECO:0000256" key="10">
    <source>
        <dbReference type="ARBA" id="ARBA00023180"/>
    </source>
</evidence>
<dbReference type="GO" id="GO:0005035">
    <property type="term" value="F:death receptor activity"/>
    <property type="evidence" value="ECO:0007669"/>
    <property type="project" value="TreeGrafter"/>
</dbReference>
<dbReference type="Gene3D" id="6.10.250.1780">
    <property type="match status" value="1"/>
</dbReference>
<dbReference type="Pfam" id="PF00020">
    <property type="entry name" value="TNFR_c6"/>
    <property type="match status" value="3"/>
</dbReference>
<dbReference type="GO" id="GO:0007266">
    <property type="term" value="P:Rho protein signal transduction"/>
    <property type="evidence" value="ECO:0007669"/>
    <property type="project" value="TreeGrafter"/>
</dbReference>
<evidence type="ECO:0000313" key="16">
    <source>
        <dbReference type="EMBL" id="TFK05524.1"/>
    </source>
</evidence>
<evidence type="ECO:0000259" key="15">
    <source>
        <dbReference type="PROSITE" id="PS50050"/>
    </source>
</evidence>
<dbReference type="InterPro" id="IPR041448">
    <property type="entry name" value="TNFR16_TM"/>
</dbReference>
<feature type="compositionally biased region" description="Low complexity" evidence="12">
    <location>
        <begin position="461"/>
        <end position="477"/>
    </location>
</feature>
<feature type="region of interest" description="Disordered" evidence="12">
    <location>
        <begin position="446"/>
        <end position="478"/>
    </location>
</feature>
<evidence type="ECO:0000256" key="5">
    <source>
        <dbReference type="ARBA" id="ARBA00022729"/>
    </source>
</evidence>
<evidence type="ECO:0000256" key="8">
    <source>
        <dbReference type="ARBA" id="ARBA00023136"/>
    </source>
</evidence>
<dbReference type="Gene3D" id="2.10.50.10">
    <property type="entry name" value="Tumor Necrosis Factor Receptor, subunit A, domain 2"/>
    <property type="match status" value="3"/>
</dbReference>
<evidence type="ECO:0000256" key="12">
    <source>
        <dbReference type="SAM" id="MobiDB-lite"/>
    </source>
</evidence>
<keyword evidence="2" id="KW-1003">Cell membrane</keyword>
<dbReference type="Pfam" id="PF00531">
    <property type="entry name" value="Death"/>
    <property type="match status" value="1"/>
</dbReference>
<dbReference type="SUPFAM" id="SSF57586">
    <property type="entry name" value="TNF receptor-like"/>
    <property type="match status" value="2"/>
</dbReference>
<comment type="caution">
    <text evidence="11">Lacks conserved residue(s) required for the propagation of feature annotation.</text>
</comment>
<evidence type="ECO:0000256" key="3">
    <source>
        <dbReference type="ARBA" id="ARBA00022692"/>
    </source>
</evidence>
<accession>A0A4D9EGQ6</accession>
<evidence type="ECO:0000256" key="1">
    <source>
        <dbReference type="ARBA" id="ARBA00004162"/>
    </source>
</evidence>
<feature type="disulfide bond" evidence="11">
    <location>
        <begin position="396"/>
        <end position="411"/>
    </location>
</feature>
<dbReference type="Pfam" id="PF18422">
    <property type="entry name" value="TNFR_16_TM"/>
    <property type="match status" value="1"/>
</dbReference>
<keyword evidence="6" id="KW-0677">Repeat</keyword>
<dbReference type="GO" id="GO:0015026">
    <property type="term" value="F:coreceptor activity"/>
    <property type="evidence" value="ECO:0007669"/>
    <property type="project" value="TreeGrafter"/>
</dbReference>
<dbReference type="Proteomes" id="UP000297703">
    <property type="component" value="Unassembled WGS sequence"/>
</dbReference>
<dbReference type="InterPro" id="IPR001368">
    <property type="entry name" value="TNFR/NGFR_Cys_rich_reg"/>
</dbReference>
<dbReference type="GO" id="GO:0006915">
    <property type="term" value="P:apoptotic process"/>
    <property type="evidence" value="ECO:0007669"/>
    <property type="project" value="UniProtKB-KW"/>
</dbReference>
<sequence>MRTCEEIRNVRCLHVRGDQERAVRARAWRAGTCGACTCAEIRNVRCVLVRGNQGRVHVRGDQEHAHVRGDQERAVPERARRSGACSACKFAEIRNVRCLHVRGDQERALRARAWRSGTCGACTCVEIRNVRTCTESRNVRCVHVGGEQERAVRARAWRSGTCGACSCVETRGACTCVEIRNMRTCEEIRNVRCLHVRGDQERAVRARAWRAGTCGACTCVEIRNVRCLHDDAAPAGIYPPPLRDALPSCACTCVKIRNVWCVHMRGDQARAVSARQGCKSGRFTSLGDCCDLCPPGYGVAVPCSSSNTECEPCRENGTFSSISSATEPCQPCSRCPVAEACTPTRDTVCAPQCAPGHYLPAENGSSSQCLPCQVCGQGYGAATPCGPTDNTVCQRCPEGFYSEEKSDSAPCLLCRLDCHEDEVMIRACSPVSDTLCMDRELQILKRTEGDPRKEHPKKPPLSESEGSSSPNNSSEFLPPLPDNSKNIIPVYCSILAAVVVGLLAYVAFKCWNTCKQKQQLAKARAGELGASPEGEKLHSDSGVFLDTHSLQEHHPLNKAHKAEPRLYSALPPHKQEEVEQLLESSGHGKDWRCLASQLGYEEEAVDTFGRGEAPAHTLLSDWAAKEGATLEALCAALAGIERPDVVENLTGPTEASSVV</sequence>
<dbReference type="GO" id="GO:0048406">
    <property type="term" value="F:nerve growth factor binding"/>
    <property type="evidence" value="ECO:0007669"/>
    <property type="project" value="TreeGrafter"/>
</dbReference>
<keyword evidence="3 13" id="KW-0812">Transmembrane</keyword>
<evidence type="ECO:0000256" key="9">
    <source>
        <dbReference type="ARBA" id="ARBA00023157"/>
    </source>
</evidence>
<evidence type="ECO:0000256" key="4">
    <source>
        <dbReference type="ARBA" id="ARBA00022703"/>
    </source>
</evidence>
<dbReference type="PANTHER" id="PTHR46605">
    <property type="entry name" value="TUMOR NECROSIS FACTOR RECEPTOR"/>
    <property type="match status" value="1"/>
</dbReference>
<protein>
    <submittedName>
        <fullName evidence="16">Teneurin-2</fullName>
    </submittedName>
</protein>
<dbReference type="PROSITE" id="PS50017">
    <property type="entry name" value="DEATH_DOMAIN"/>
    <property type="match status" value="1"/>
</dbReference>
<dbReference type="GO" id="GO:0009986">
    <property type="term" value="C:cell surface"/>
    <property type="evidence" value="ECO:0007669"/>
    <property type="project" value="TreeGrafter"/>
</dbReference>
<name>A0A4D9EGQ6_9SAUR</name>
<dbReference type="CDD" id="cd08311">
    <property type="entry name" value="Death_p75NR"/>
    <property type="match status" value="1"/>
</dbReference>
<evidence type="ECO:0000256" key="6">
    <source>
        <dbReference type="ARBA" id="ARBA00022737"/>
    </source>
</evidence>
<keyword evidence="5" id="KW-0732">Signal</keyword>
<proteinExistence type="predicted"/>
<feature type="disulfide bond" evidence="11">
    <location>
        <begin position="372"/>
        <end position="385"/>
    </location>
</feature>
<evidence type="ECO:0000259" key="14">
    <source>
        <dbReference type="PROSITE" id="PS50017"/>
    </source>
</evidence>
<feature type="repeat" description="TNFR-Cys" evidence="11">
    <location>
        <begin position="395"/>
        <end position="436"/>
    </location>
</feature>
<dbReference type="InterPro" id="IPR011029">
    <property type="entry name" value="DEATH-like_dom_sf"/>
</dbReference>
<dbReference type="PANTHER" id="PTHR46605:SF1">
    <property type="entry name" value="DEATH DOMAIN-CONTAINING MEMBRANE PROTEIN NRADD"/>
    <property type="match status" value="1"/>
</dbReference>
<keyword evidence="9 11" id="KW-1015">Disulfide bond</keyword>
<feature type="repeat" description="TNFR-Cys" evidence="11">
    <location>
        <begin position="352"/>
        <end position="393"/>
    </location>
</feature>
<evidence type="ECO:0000256" key="11">
    <source>
        <dbReference type="PROSITE-ProRule" id="PRU00206"/>
    </source>
</evidence>
<dbReference type="STRING" id="55544.A0A4D9EGQ6"/>
<dbReference type="InterPro" id="IPR022325">
    <property type="entry name" value="TNFR_16"/>
</dbReference>
<feature type="domain" description="TNFR-Cys" evidence="15">
    <location>
        <begin position="395"/>
        <end position="436"/>
    </location>
</feature>
<dbReference type="Gene3D" id="1.10.533.10">
    <property type="entry name" value="Death Domain, Fas"/>
    <property type="match status" value="1"/>
</dbReference>
<feature type="domain" description="TNFR-Cys" evidence="15">
    <location>
        <begin position="277"/>
        <end position="310"/>
    </location>
</feature>
<feature type="transmembrane region" description="Helical" evidence="13">
    <location>
        <begin position="488"/>
        <end position="508"/>
    </location>
</feature>
<reference evidence="16 17" key="2">
    <citation type="submission" date="2019-04" db="EMBL/GenBank/DDBJ databases">
        <title>The genome sequence of big-headed turtle.</title>
        <authorList>
            <person name="Gong S."/>
        </authorList>
    </citation>
    <scope>NUCLEOTIDE SEQUENCE [LARGE SCALE GENOMIC DNA]</scope>
    <source>
        <strain evidence="16">DO16091913</strain>
        <tissue evidence="16">Muscle</tissue>
    </source>
</reference>
<keyword evidence="4" id="KW-0053">Apoptosis</keyword>
<dbReference type="SUPFAM" id="SSF47986">
    <property type="entry name" value="DEATH domain"/>
    <property type="match status" value="1"/>
</dbReference>
<evidence type="ECO:0000256" key="13">
    <source>
        <dbReference type="SAM" id="Phobius"/>
    </source>
</evidence>
<gene>
    <name evidence="16" type="ORF">DR999_PMT11793</name>
</gene>
<comment type="subcellular location">
    <subcellularLocation>
        <location evidence="1">Cell membrane</location>
        <topology evidence="1">Single-pass membrane protein</topology>
    </subcellularLocation>
</comment>
<keyword evidence="7 13" id="KW-1133">Transmembrane helix</keyword>
<dbReference type="PROSITE" id="PS00652">
    <property type="entry name" value="TNFR_NGFR_1"/>
    <property type="match status" value="1"/>
</dbReference>
<feature type="repeat" description="TNFR-Cys" evidence="11">
    <location>
        <begin position="312"/>
        <end position="349"/>
    </location>
</feature>
<dbReference type="OrthoDB" id="10061577at2759"/>
<evidence type="ECO:0000256" key="2">
    <source>
        <dbReference type="ARBA" id="ARBA00022475"/>
    </source>
</evidence>
<dbReference type="GO" id="GO:0005886">
    <property type="term" value="C:plasma membrane"/>
    <property type="evidence" value="ECO:0007669"/>
    <property type="project" value="UniProtKB-SubCell"/>
</dbReference>
<evidence type="ECO:0000256" key="7">
    <source>
        <dbReference type="ARBA" id="ARBA00022989"/>
    </source>
</evidence>
<keyword evidence="17" id="KW-1185">Reference proteome</keyword>
<dbReference type="SMART" id="SM00005">
    <property type="entry name" value="DEATH"/>
    <property type="match status" value="1"/>
</dbReference>
<dbReference type="InterPro" id="IPR000488">
    <property type="entry name" value="Death_dom"/>
</dbReference>
<reference evidence="16 17" key="1">
    <citation type="submission" date="2019-04" db="EMBL/GenBank/DDBJ databases">
        <title>Draft genome of the big-headed turtle Platysternon megacephalum.</title>
        <authorList>
            <person name="Gong S."/>
        </authorList>
    </citation>
    <scope>NUCLEOTIDE SEQUENCE [LARGE SCALE GENOMIC DNA]</scope>
    <source>
        <strain evidence="16">DO16091913</strain>
        <tissue evidence="16">Muscle</tissue>
    </source>
</reference>
<feature type="repeat" description="TNFR-Cys" evidence="11">
    <location>
        <begin position="277"/>
        <end position="310"/>
    </location>
</feature>
<dbReference type="AlphaFoldDB" id="A0A4D9EGQ6"/>
<dbReference type="SMART" id="SM00208">
    <property type="entry name" value="TNFR"/>
    <property type="match status" value="4"/>
</dbReference>
<dbReference type="InterPro" id="IPR052302">
    <property type="entry name" value="Neurotrophin_rcpt-DD"/>
</dbReference>
<feature type="disulfide bond" evidence="11">
    <location>
        <begin position="375"/>
        <end position="393"/>
    </location>
</feature>
<feature type="domain" description="TNFR-Cys" evidence="15">
    <location>
        <begin position="352"/>
        <end position="393"/>
    </location>
</feature>
<dbReference type="PROSITE" id="PS50050">
    <property type="entry name" value="TNFR_NGFR_2"/>
    <property type="match status" value="4"/>
</dbReference>
<feature type="domain" description="Death" evidence="14">
    <location>
        <begin position="588"/>
        <end position="653"/>
    </location>
</feature>
<organism evidence="16 17">
    <name type="scientific">Platysternon megacephalum</name>
    <name type="common">big-headed turtle</name>
    <dbReference type="NCBI Taxonomy" id="55544"/>
    <lineage>
        <taxon>Eukaryota</taxon>
        <taxon>Metazoa</taxon>
        <taxon>Chordata</taxon>
        <taxon>Craniata</taxon>
        <taxon>Vertebrata</taxon>
        <taxon>Euteleostomi</taxon>
        <taxon>Archelosauria</taxon>
        <taxon>Testudinata</taxon>
        <taxon>Testudines</taxon>
        <taxon>Cryptodira</taxon>
        <taxon>Durocryptodira</taxon>
        <taxon>Testudinoidea</taxon>
        <taxon>Platysternidae</taxon>
        <taxon>Platysternon</taxon>
    </lineage>
</organism>
<keyword evidence="10" id="KW-0325">Glycoprotein</keyword>
<feature type="disulfide bond" evidence="11">
    <location>
        <begin position="290"/>
        <end position="303"/>
    </location>
</feature>
<dbReference type="EMBL" id="QXTE01000112">
    <property type="protein sequence ID" value="TFK05524.1"/>
    <property type="molecule type" value="Genomic_DNA"/>
</dbReference>
<feature type="disulfide bond" evidence="11">
    <location>
        <begin position="418"/>
        <end position="436"/>
    </location>
</feature>